<protein>
    <recommendedName>
        <fullName evidence="6">DUF3558 domain-containing protein</fullName>
    </recommendedName>
</protein>
<dbReference type="RefSeq" id="WP_235863255.1">
    <property type="nucleotide sequence ID" value="NZ_FNVB01000005.1"/>
</dbReference>
<dbReference type="EMBL" id="FNVB01000005">
    <property type="protein sequence ID" value="SEG77384.1"/>
    <property type="molecule type" value="Genomic_DNA"/>
</dbReference>
<evidence type="ECO:0000313" key="4">
    <source>
        <dbReference type="Proteomes" id="UP000199690"/>
    </source>
</evidence>
<dbReference type="Proteomes" id="UP000236729">
    <property type="component" value="Unassembled WGS sequence"/>
</dbReference>
<evidence type="ECO:0008006" key="6">
    <source>
        <dbReference type="Google" id="ProtNLM"/>
    </source>
</evidence>
<evidence type="ECO:0000256" key="1">
    <source>
        <dbReference type="SAM" id="SignalP"/>
    </source>
</evidence>
<reference evidence="2" key="2">
    <citation type="submission" date="2016-10" db="EMBL/GenBank/DDBJ databases">
        <authorList>
            <person name="de Groot N.N."/>
        </authorList>
    </citation>
    <scope>NUCLEOTIDE SEQUENCE [LARGE SCALE GENOMIC DNA]</scope>
    <source>
        <strain evidence="2">ATCC 20501</strain>
    </source>
</reference>
<organism evidence="2 5">
    <name type="scientific">Saccharopolyspora kobensis</name>
    <dbReference type="NCBI Taxonomy" id="146035"/>
    <lineage>
        <taxon>Bacteria</taxon>
        <taxon>Bacillati</taxon>
        <taxon>Actinomycetota</taxon>
        <taxon>Actinomycetes</taxon>
        <taxon>Pseudonocardiales</taxon>
        <taxon>Pseudonocardiaceae</taxon>
        <taxon>Saccharopolyspora</taxon>
    </lineage>
</organism>
<accession>A0A1H6CX15</accession>
<reference evidence="4 5" key="1">
    <citation type="submission" date="2016-10" db="EMBL/GenBank/DDBJ databases">
        <authorList>
            <person name="Varghese N."/>
            <person name="Submissions S."/>
        </authorList>
    </citation>
    <scope>NUCLEOTIDE SEQUENCE [LARGE SCALE GENOMIC DNA]</scope>
    <source>
        <strain evidence="5">ATCC 20501</strain>
        <strain evidence="3 4">CGMCC 4.3529</strain>
    </source>
</reference>
<name>A0A1H6CX15_9PSEU</name>
<proteinExistence type="predicted"/>
<dbReference type="EMBL" id="FOME01000002">
    <property type="protein sequence ID" value="SFD02212.1"/>
    <property type="molecule type" value="Genomic_DNA"/>
</dbReference>
<dbReference type="PROSITE" id="PS51257">
    <property type="entry name" value="PROKAR_LIPOPROTEIN"/>
    <property type="match status" value="1"/>
</dbReference>
<evidence type="ECO:0000313" key="5">
    <source>
        <dbReference type="Proteomes" id="UP000236729"/>
    </source>
</evidence>
<keyword evidence="4" id="KW-1185">Reference proteome</keyword>
<dbReference type="AlphaFoldDB" id="A0A1H6CX15"/>
<evidence type="ECO:0000313" key="3">
    <source>
        <dbReference type="EMBL" id="SFD02212.1"/>
    </source>
</evidence>
<accession>A0A1I1NY05</accession>
<dbReference type="Pfam" id="PF12079">
    <property type="entry name" value="DUF3558"/>
    <property type="match status" value="1"/>
</dbReference>
<dbReference type="InterPro" id="IPR024520">
    <property type="entry name" value="DUF3558"/>
</dbReference>
<gene>
    <name evidence="2" type="ORF">SAMN02982929_03638</name>
    <name evidence="3" type="ORF">SAMN05216506_102232</name>
</gene>
<dbReference type="Proteomes" id="UP000199690">
    <property type="component" value="Unassembled WGS sequence"/>
</dbReference>
<keyword evidence="1" id="KW-0732">Signal</keyword>
<feature type="chain" id="PRO_5030028550" description="DUF3558 domain-containing protein" evidence="1">
    <location>
        <begin position="23"/>
        <end position="177"/>
    </location>
</feature>
<sequence length="177" mass="18000">MSLYSRSLIVATAGLALVGLSACSGGSTGGGEQPQTSAAQSSGLADFDVCNFFTAGDLSAFGVQGPGEPDSTIDTEPGCNFRGDVKDVTLYKAPDTAFDAYTKQGNFGSLTPYEIDGRKAANGVTKGSEGQGICSAFLDAGGGTVIVTVTGLMRDSVADPCGEAEKVARQIEPRLPE</sequence>
<feature type="signal peptide" evidence="1">
    <location>
        <begin position="1"/>
        <end position="22"/>
    </location>
</feature>
<evidence type="ECO:0000313" key="2">
    <source>
        <dbReference type="EMBL" id="SEG77384.1"/>
    </source>
</evidence>